<dbReference type="InterPro" id="IPR021279">
    <property type="entry name" value="DUF2721"/>
</dbReference>
<evidence type="ECO:0008006" key="4">
    <source>
        <dbReference type="Google" id="ProtNLM"/>
    </source>
</evidence>
<dbReference type="Pfam" id="PF11026">
    <property type="entry name" value="DUF2721"/>
    <property type="match status" value="1"/>
</dbReference>
<feature type="transmembrane region" description="Helical" evidence="1">
    <location>
        <begin position="94"/>
        <end position="120"/>
    </location>
</feature>
<feature type="transmembrane region" description="Helical" evidence="1">
    <location>
        <begin position="6"/>
        <end position="23"/>
    </location>
</feature>
<evidence type="ECO:0000313" key="2">
    <source>
        <dbReference type="EMBL" id="BDE06425.1"/>
    </source>
</evidence>
<evidence type="ECO:0000313" key="3">
    <source>
        <dbReference type="Proteomes" id="UP001317532"/>
    </source>
</evidence>
<dbReference type="RefSeq" id="WP_317997382.1">
    <property type="nucleotide sequence ID" value="NZ_AP025523.1"/>
</dbReference>
<evidence type="ECO:0000256" key="1">
    <source>
        <dbReference type="SAM" id="Phobius"/>
    </source>
</evidence>
<keyword evidence="1" id="KW-0812">Transmembrane</keyword>
<dbReference type="Proteomes" id="UP001317532">
    <property type="component" value="Chromosome"/>
</dbReference>
<dbReference type="AlphaFoldDB" id="A0AAN1XVY8"/>
<keyword evidence="1" id="KW-0472">Membrane</keyword>
<name>A0AAN1XVY8_UNVUL</name>
<accession>A0AAN1XVY8</accession>
<gene>
    <name evidence="2" type="ORF">WPS_17010</name>
</gene>
<dbReference type="KEGG" id="vab:WPS_17010"/>
<sequence>MITPAILILGTGSLVASTLTRIARVFDRAREVLAQTTAAAQRGDLQTVRTYTRWLRSYRRRSQFVERALTFYYLAIFLFVMSSLSIALEEVTRVAVPWISLALVLLGATFLCIATAFLVIETNMAAGLLRDELDHELGADWHRRVDDAGREADVAAPDAIV</sequence>
<keyword evidence="3" id="KW-1185">Reference proteome</keyword>
<keyword evidence="1" id="KW-1133">Transmembrane helix</keyword>
<organism evidence="2 3">
    <name type="scientific">Vulcanimicrobium alpinum</name>
    <dbReference type="NCBI Taxonomy" id="3016050"/>
    <lineage>
        <taxon>Bacteria</taxon>
        <taxon>Bacillati</taxon>
        <taxon>Vulcanimicrobiota</taxon>
        <taxon>Vulcanimicrobiia</taxon>
        <taxon>Vulcanimicrobiales</taxon>
        <taxon>Vulcanimicrobiaceae</taxon>
        <taxon>Vulcanimicrobium</taxon>
    </lineage>
</organism>
<reference evidence="2 3" key="1">
    <citation type="journal article" date="2022" name="ISME Commun">
        <title>Vulcanimicrobium alpinus gen. nov. sp. nov., the first cultivated representative of the candidate phylum 'Eremiobacterota', is a metabolically versatile aerobic anoxygenic phototroph.</title>
        <authorList>
            <person name="Yabe S."/>
            <person name="Muto K."/>
            <person name="Abe K."/>
            <person name="Yokota A."/>
            <person name="Staudigel H."/>
            <person name="Tebo B.M."/>
        </authorList>
    </citation>
    <scope>NUCLEOTIDE SEQUENCE [LARGE SCALE GENOMIC DNA]</scope>
    <source>
        <strain evidence="2 3">WC8-2</strain>
    </source>
</reference>
<dbReference type="EMBL" id="AP025523">
    <property type="protein sequence ID" value="BDE06425.1"/>
    <property type="molecule type" value="Genomic_DNA"/>
</dbReference>
<protein>
    <recommendedName>
        <fullName evidence="4">DUF2721 domain-containing protein</fullName>
    </recommendedName>
</protein>
<feature type="transmembrane region" description="Helical" evidence="1">
    <location>
        <begin position="69"/>
        <end position="88"/>
    </location>
</feature>
<proteinExistence type="predicted"/>